<dbReference type="PANTHER" id="PTHR34779">
    <property type="entry name" value="OS09G0542900 PROTEIN"/>
    <property type="match status" value="1"/>
</dbReference>
<evidence type="ECO:0000313" key="3">
    <source>
        <dbReference type="Proteomes" id="UP000663760"/>
    </source>
</evidence>
<protein>
    <submittedName>
        <fullName evidence="2">Uncharacterized protein</fullName>
    </submittedName>
</protein>
<reference evidence="2" key="1">
    <citation type="submission" date="2020-02" db="EMBL/GenBank/DDBJ databases">
        <authorList>
            <person name="Scholz U."/>
            <person name="Mascher M."/>
            <person name="Fiebig A."/>
        </authorList>
    </citation>
    <scope>NUCLEOTIDE SEQUENCE</scope>
</reference>
<feature type="compositionally biased region" description="Acidic residues" evidence="1">
    <location>
        <begin position="153"/>
        <end position="167"/>
    </location>
</feature>
<evidence type="ECO:0000256" key="1">
    <source>
        <dbReference type="SAM" id="MobiDB-lite"/>
    </source>
</evidence>
<sequence length="218" mass="23675">MDKRPPTAEGYRVLRLVPKAAAIAAAKPTSSPRRKRFPDQKGFSGALGSAVPTAGDGSETPEPTSPEVSCMGQIKGRSPARPPVAGKQRRRRRGPLQRIARISAQLLGFCCARKSPPSPAPAPPPPLGEIATFGGGHYAMSCPGFAADYFSDDSPEMDWEDDDDDDDVGRYREGDHHHRHGGDVLLAGVWYAGDVEPKKEVNLWKRRPVPPPRPLQLR</sequence>
<evidence type="ECO:0000313" key="2">
    <source>
        <dbReference type="EMBL" id="CAA7403531.1"/>
    </source>
</evidence>
<dbReference type="Proteomes" id="UP000663760">
    <property type="component" value="Chromosome 10"/>
</dbReference>
<gene>
    <name evidence="2" type="ORF">SI8410_10014209</name>
</gene>
<proteinExistence type="predicted"/>
<dbReference type="PANTHER" id="PTHR34779:SF1">
    <property type="entry name" value="OS09G0542900 PROTEIN"/>
    <property type="match status" value="1"/>
</dbReference>
<feature type="region of interest" description="Disordered" evidence="1">
    <location>
        <begin position="23"/>
        <end position="98"/>
    </location>
</feature>
<name>A0A7I8L0M9_SPIIN</name>
<feature type="region of interest" description="Disordered" evidence="1">
    <location>
        <begin position="153"/>
        <end position="180"/>
    </location>
</feature>
<keyword evidence="3" id="KW-1185">Reference proteome</keyword>
<accession>A0A7I8L0M9</accession>
<organism evidence="2 3">
    <name type="scientific">Spirodela intermedia</name>
    <name type="common">Intermediate duckweed</name>
    <dbReference type="NCBI Taxonomy" id="51605"/>
    <lineage>
        <taxon>Eukaryota</taxon>
        <taxon>Viridiplantae</taxon>
        <taxon>Streptophyta</taxon>
        <taxon>Embryophyta</taxon>
        <taxon>Tracheophyta</taxon>
        <taxon>Spermatophyta</taxon>
        <taxon>Magnoliopsida</taxon>
        <taxon>Liliopsida</taxon>
        <taxon>Araceae</taxon>
        <taxon>Lemnoideae</taxon>
        <taxon>Spirodela</taxon>
    </lineage>
</organism>
<dbReference type="AlphaFoldDB" id="A0A7I8L0M9"/>
<dbReference type="OrthoDB" id="1926132at2759"/>
<dbReference type="EMBL" id="LR746273">
    <property type="protein sequence ID" value="CAA7403531.1"/>
    <property type="molecule type" value="Genomic_DNA"/>
</dbReference>
<dbReference type="InterPro" id="IPR038796">
    <property type="entry name" value="At1g76070-like"/>
</dbReference>